<keyword evidence="3" id="KW-1185">Reference proteome</keyword>
<gene>
    <name evidence="2" type="ORF">FCALED_LOCUS13389</name>
</gene>
<sequence length="362" mass="41056">VKSETSNKSLMYYWQNIVNEKGQVSQDYYNFACSITDADASLPNERLESSDYSHTINNGTINGRTFNNGLPKKTVSRISNLEKDWTNSRENSGDQNGISVNIGHLQVEQFATGNSQVIKQPHKALSRCEQWNRNYDAVKENYRAKLILEVTSPPLYSGRDKSFEESTDGLTEASPVITGVGAGAEVDDEAGKHSTKYMWITRDGHNISVDFRNFQLKSIEKLEANPTLSYAKEIDLVLCLSSIMYCNELKSEYVECSEKTWNEARPRSLIPKELPTVADLVIIEYNRLLNDNTKWRGNWSKGNTADGESESSKERRLLDGHNHGRKPDFRILSKIDDTEREFIFSEIKPPHCPNTINTSIIN</sequence>
<evidence type="ECO:0000313" key="2">
    <source>
        <dbReference type="EMBL" id="CAG8699207.1"/>
    </source>
</evidence>
<feature type="compositionally biased region" description="Basic and acidic residues" evidence="1">
    <location>
        <begin position="310"/>
        <end position="322"/>
    </location>
</feature>
<comment type="caution">
    <text evidence="2">The sequence shown here is derived from an EMBL/GenBank/DDBJ whole genome shotgun (WGS) entry which is preliminary data.</text>
</comment>
<accession>A0A9N9HPF4</accession>
<evidence type="ECO:0000256" key="1">
    <source>
        <dbReference type="SAM" id="MobiDB-lite"/>
    </source>
</evidence>
<proteinExistence type="predicted"/>
<feature type="region of interest" description="Disordered" evidence="1">
    <location>
        <begin position="299"/>
        <end position="322"/>
    </location>
</feature>
<protein>
    <submittedName>
        <fullName evidence="2">13494_t:CDS:1</fullName>
    </submittedName>
</protein>
<organism evidence="2 3">
    <name type="scientific">Funneliformis caledonium</name>
    <dbReference type="NCBI Taxonomy" id="1117310"/>
    <lineage>
        <taxon>Eukaryota</taxon>
        <taxon>Fungi</taxon>
        <taxon>Fungi incertae sedis</taxon>
        <taxon>Mucoromycota</taxon>
        <taxon>Glomeromycotina</taxon>
        <taxon>Glomeromycetes</taxon>
        <taxon>Glomerales</taxon>
        <taxon>Glomeraceae</taxon>
        <taxon>Funneliformis</taxon>
    </lineage>
</organism>
<name>A0A9N9HPF4_9GLOM</name>
<dbReference type="AlphaFoldDB" id="A0A9N9HPF4"/>
<dbReference type="Proteomes" id="UP000789570">
    <property type="component" value="Unassembled WGS sequence"/>
</dbReference>
<evidence type="ECO:0000313" key="3">
    <source>
        <dbReference type="Proteomes" id="UP000789570"/>
    </source>
</evidence>
<feature type="non-terminal residue" evidence="2">
    <location>
        <position position="362"/>
    </location>
</feature>
<dbReference type="EMBL" id="CAJVPQ010007668">
    <property type="protein sequence ID" value="CAG8699207.1"/>
    <property type="molecule type" value="Genomic_DNA"/>
</dbReference>
<reference evidence="2" key="1">
    <citation type="submission" date="2021-06" db="EMBL/GenBank/DDBJ databases">
        <authorList>
            <person name="Kallberg Y."/>
            <person name="Tangrot J."/>
            <person name="Rosling A."/>
        </authorList>
    </citation>
    <scope>NUCLEOTIDE SEQUENCE</scope>
    <source>
        <strain evidence="2">UK204</strain>
    </source>
</reference>
<dbReference type="OrthoDB" id="2436115at2759"/>